<accession>A0A4Y2LLK6</accession>
<comment type="caution">
    <text evidence="1">The sequence shown here is derived from an EMBL/GenBank/DDBJ whole genome shotgun (WGS) entry which is preliminary data.</text>
</comment>
<name>A0A4Y2LLK6_ARAVE</name>
<sequence length="98" mass="11458">MEEFGRSRILRYLYFNGLRNQRVNSSSVTTLHYSKEKPYLQLPPLDGHLQSITQCGNRRVDKGTVVTQPPSFLQQRENASVSLFDEVHMSQNTFFHFH</sequence>
<protein>
    <submittedName>
        <fullName evidence="1">Uncharacterized protein</fullName>
    </submittedName>
</protein>
<dbReference type="Proteomes" id="UP000499080">
    <property type="component" value="Unassembled WGS sequence"/>
</dbReference>
<keyword evidence="2" id="KW-1185">Reference proteome</keyword>
<evidence type="ECO:0000313" key="1">
    <source>
        <dbReference type="EMBL" id="GBN15675.1"/>
    </source>
</evidence>
<reference evidence="1 2" key="1">
    <citation type="journal article" date="2019" name="Sci. Rep.">
        <title>Orb-weaving spider Araneus ventricosus genome elucidates the spidroin gene catalogue.</title>
        <authorList>
            <person name="Kono N."/>
            <person name="Nakamura H."/>
            <person name="Ohtoshi R."/>
            <person name="Moran D.A.P."/>
            <person name="Shinohara A."/>
            <person name="Yoshida Y."/>
            <person name="Fujiwara M."/>
            <person name="Mori M."/>
            <person name="Tomita M."/>
            <person name="Arakawa K."/>
        </authorList>
    </citation>
    <scope>NUCLEOTIDE SEQUENCE [LARGE SCALE GENOMIC DNA]</scope>
</reference>
<proteinExistence type="predicted"/>
<evidence type="ECO:0000313" key="2">
    <source>
        <dbReference type="Proteomes" id="UP000499080"/>
    </source>
</evidence>
<dbReference type="EMBL" id="BGPR01006051">
    <property type="protein sequence ID" value="GBN15675.1"/>
    <property type="molecule type" value="Genomic_DNA"/>
</dbReference>
<dbReference type="AlphaFoldDB" id="A0A4Y2LLK6"/>
<organism evidence="1 2">
    <name type="scientific">Araneus ventricosus</name>
    <name type="common">Orbweaver spider</name>
    <name type="synonym">Epeira ventricosa</name>
    <dbReference type="NCBI Taxonomy" id="182803"/>
    <lineage>
        <taxon>Eukaryota</taxon>
        <taxon>Metazoa</taxon>
        <taxon>Ecdysozoa</taxon>
        <taxon>Arthropoda</taxon>
        <taxon>Chelicerata</taxon>
        <taxon>Arachnida</taxon>
        <taxon>Araneae</taxon>
        <taxon>Araneomorphae</taxon>
        <taxon>Entelegynae</taxon>
        <taxon>Araneoidea</taxon>
        <taxon>Araneidae</taxon>
        <taxon>Araneus</taxon>
    </lineage>
</organism>
<gene>
    <name evidence="1" type="ORF">AVEN_170952_1</name>
</gene>